<dbReference type="AlphaFoldDB" id="A0A9P6D013"/>
<sequence length="197" mass="22199">MRARPSVAYVFGRLASCPYGTLYPHRRAMRGFWPMFGMIPEGETRLPLNVLNAYVRAMGNSVPMQACRVHRTIPYQDIPLPRTYVVSKRDRSQNIDVKIPNQGKLLTRKRSGNMAHITKFGLLTKPGQKQTGNGVIRALEPLLSRIMSFRMEVMNTLHAHTLAMAGQGMESDRRKKTQALRKVVGAMRDNVMLCSGS</sequence>
<evidence type="ECO:0000313" key="1">
    <source>
        <dbReference type="EMBL" id="KAF9478900.1"/>
    </source>
</evidence>
<gene>
    <name evidence="1" type="ORF">BDN70DRAFT_879395</name>
</gene>
<accession>A0A9P6D013</accession>
<keyword evidence="2" id="KW-1185">Reference proteome</keyword>
<evidence type="ECO:0000313" key="2">
    <source>
        <dbReference type="Proteomes" id="UP000807469"/>
    </source>
</evidence>
<organism evidence="1 2">
    <name type="scientific">Pholiota conissans</name>
    <dbReference type="NCBI Taxonomy" id="109636"/>
    <lineage>
        <taxon>Eukaryota</taxon>
        <taxon>Fungi</taxon>
        <taxon>Dikarya</taxon>
        <taxon>Basidiomycota</taxon>
        <taxon>Agaricomycotina</taxon>
        <taxon>Agaricomycetes</taxon>
        <taxon>Agaricomycetidae</taxon>
        <taxon>Agaricales</taxon>
        <taxon>Agaricineae</taxon>
        <taxon>Strophariaceae</taxon>
        <taxon>Pholiota</taxon>
    </lineage>
</organism>
<dbReference type="Proteomes" id="UP000807469">
    <property type="component" value="Unassembled WGS sequence"/>
</dbReference>
<dbReference type="EMBL" id="MU155224">
    <property type="protein sequence ID" value="KAF9478900.1"/>
    <property type="molecule type" value="Genomic_DNA"/>
</dbReference>
<comment type="caution">
    <text evidence="1">The sequence shown here is derived from an EMBL/GenBank/DDBJ whole genome shotgun (WGS) entry which is preliminary data.</text>
</comment>
<name>A0A9P6D013_9AGAR</name>
<protein>
    <submittedName>
        <fullName evidence="1">Uncharacterized protein</fullName>
    </submittedName>
</protein>
<reference evidence="1" key="1">
    <citation type="submission" date="2020-11" db="EMBL/GenBank/DDBJ databases">
        <authorList>
            <consortium name="DOE Joint Genome Institute"/>
            <person name="Ahrendt S."/>
            <person name="Riley R."/>
            <person name="Andreopoulos W."/>
            <person name="Labutti K."/>
            <person name="Pangilinan J."/>
            <person name="Ruiz-Duenas F.J."/>
            <person name="Barrasa J.M."/>
            <person name="Sanchez-Garcia M."/>
            <person name="Camarero S."/>
            <person name="Miyauchi S."/>
            <person name="Serrano A."/>
            <person name="Linde D."/>
            <person name="Babiker R."/>
            <person name="Drula E."/>
            <person name="Ayuso-Fernandez I."/>
            <person name="Pacheco R."/>
            <person name="Padilla G."/>
            <person name="Ferreira P."/>
            <person name="Barriuso J."/>
            <person name="Kellner H."/>
            <person name="Castanera R."/>
            <person name="Alfaro M."/>
            <person name="Ramirez L."/>
            <person name="Pisabarro A.G."/>
            <person name="Kuo A."/>
            <person name="Tritt A."/>
            <person name="Lipzen A."/>
            <person name="He G."/>
            <person name="Yan M."/>
            <person name="Ng V."/>
            <person name="Cullen D."/>
            <person name="Martin F."/>
            <person name="Rosso M.-N."/>
            <person name="Henrissat B."/>
            <person name="Hibbett D."/>
            <person name="Martinez A.T."/>
            <person name="Grigoriev I.V."/>
        </authorList>
    </citation>
    <scope>NUCLEOTIDE SEQUENCE</scope>
    <source>
        <strain evidence="1">CIRM-BRFM 674</strain>
    </source>
</reference>
<proteinExistence type="predicted"/>